<comment type="caution">
    <text evidence="2">The sequence shown here is derived from an EMBL/GenBank/DDBJ whole genome shotgun (WGS) entry which is preliminary data.</text>
</comment>
<protein>
    <submittedName>
        <fullName evidence="2">Uncharacterized protein</fullName>
    </submittedName>
</protein>
<feature type="region of interest" description="Disordered" evidence="1">
    <location>
        <begin position="28"/>
        <end position="50"/>
    </location>
</feature>
<evidence type="ECO:0000313" key="3">
    <source>
        <dbReference type="Proteomes" id="UP000618931"/>
    </source>
</evidence>
<dbReference type="Proteomes" id="UP000618931">
    <property type="component" value="Unassembled WGS sequence"/>
</dbReference>
<keyword evidence="3" id="KW-1185">Reference proteome</keyword>
<dbReference type="RefSeq" id="WP_196295073.1">
    <property type="nucleotide sequence ID" value="NZ_JADQDM010000017.1"/>
</dbReference>
<name>A0ABS0I9K3_9BACT</name>
<dbReference type="EMBL" id="JADQDM010000017">
    <property type="protein sequence ID" value="MBF9223645.1"/>
    <property type="molecule type" value="Genomic_DNA"/>
</dbReference>
<reference evidence="2 3" key="1">
    <citation type="submission" date="2020-11" db="EMBL/GenBank/DDBJ databases">
        <authorList>
            <person name="Kim M.K."/>
        </authorList>
    </citation>
    <scope>NUCLEOTIDE SEQUENCE [LARGE SCALE GENOMIC DNA]</scope>
    <source>
        <strain evidence="2 3">BT662</strain>
    </source>
</reference>
<evidence type="ECO:0000256" key="1">
    <source>
        <dbReference type="SAM" id="MobiDB-lite"/>
    </source>
</evidence>
<dbReference type="PROSITE" id="PS51257">
    <property type="entry name" value="PROKAR_LIPOPROTEIN"/>
    <property type="match status" value="1"/>
</dbReference>
<evidence type="ECO:0000313" key="2">
    <source>
        <dbReference type="EMBL" id="MBF9223645.1"/>
    </source>
</evidence>
<proteinExistence type="predicted"/>
<organism evidence="2 3">
    <name type="scientific">Hymenobacter ruricola</name>
    <dbReference type="NCBI Taxonomy" id="2791023"/>
    <lineage>
        <taxon>Bacteria</taxon>
        <taxon>Pseudomonadati</taxon>
        <taxon>Bacteroidota</taxon>
        <taxon>Cytophagia</taxon>
        <taxon>Cytophagales</taxon>
        <taxon>Hymenobacteraceae</taxon>
        <taxon>Hymenobacter</taxon>
    </lineage>
</organism>
<sequence>MPDLMRLRMRRAATGLLGLALAAAACQSPSDRAGSPAPPPVGHYAGSLSRPGRPELRVALDIRHPSPGHYEAELTVPAAPALSFVADTVIFAQNQLRLARPLRPGQTLALTLEGDFWRGTAGLDSATATAVLLKRGGPLPSTYRVEEVPQAEGSAWLYAPADVGMAGPALALLPDSATGAAAPIWADALAREGIIVLVLPATNTASPEADATQLLAALRLLRNTAGADTAHLGAWAAGPRAAALAQALAAPAAPRAAYLIAQNAPLDAAARAAFRQLKGRKLPVLGLCGGPAAAPQAAALRGALGGRSAAVRAYRTAGADLLVPGEPSRQLGPGLPADVVQWLRSR</sequence>
<gene>
    <name evidence="2" type="ORF">I2H31_21255</name>
</gene>
<accession>A0ABS0I9K3</accession>